<dbReference type="InterPro" id="IPR028082">
    <property type="entry name" value="Peripla_BP_I"/>
</dbReference>
<dbReference type="CDD" id="cd06316">
    <property type="entry name" value="PBP1_ABC_sugar_binding-like"/>
    <property type="match status" value="1"/>
</dbReference>
<dbReference type="PANTHER" id="PTHR46847:SF1">
    <property type="entry name" value="D-ALLOSE-BINDING PERIPLASMIC PROTEIN-RELATED"/>
    <property type="match status" value="1"/>
</dbReference>
<name>A0ABN2F2W2_9ACTN</name>
<evidence type="ECO:0000256" key="2">
    <source>
        <dbReference type="ARBA" id="ARBA00007639"/>
    </source>
</evidence>
<dbReference type="PROSITE" id="PS51257">
    <property type="entry name" value="PROKAR_LIPOPROTEIN"/>
    <property type="match status" value="1"/>
</dbReference>
<organism evidence="5 6">
    <name type="scientific">Kribbella alba</name>
    <dbReference type="NCBI Taxonomy" id="190197"/>
    <lineage>
        <taxon>Bacteria</taxon>
        <taxon>Bacillati</taxon>
        <taxon>Actinomycetota</taxon>
        <taxon>Actinomycetes</taxon>
        <taxon>Propionibacteriales</taxon>
        <taxon>Kribbellaceae</taxon>
        <taxon>Kribbella</taxon>
    </lineage>
</organism>
<feature type="domain" description="Periplasmic binding protein" evidence="4">
    <location>
        <begin position="98"/>
        <end position="348"/>
    </location>
</feature>
<accession>A0ABN2F2W2</accession>
<dbReference type="PANTHER" id="PTHR46847">
    <property type="entry name" value="D-ALLOSE-BINDING PERIPLASMIC PROTEIN-RELATED"/>
    <property type="match status" value="1"/>
</dbReference>
<evidence type="ECO:0000256" key="3">
    <source>
        <dbReference type="ARBA" id="ARBA00022729"/>
    </source>
</evidence>
<keyword evidence="3" id="KW-0732">Signal</keyword>
<dbReference type="Proteomes" id="UP001501319">
    <property type="component" value="Unassembled WGS sequence"/>
</dbReference>
<dbReference type="EMBL" id="BAAANE010000003">
    <property type="protein sequence ID" value="GAA1624623.1"/>
    <property type="molecule type" value="Genomic_DNA"/>
</dbReference>
<evidence type="ECO:0000256" key="1">
    <source>
        <dbReference type="ARBA" id="ARBA00004196"/>
    </source>
</evidence>
<evidence type="ECO:0000313" key="6">
    <source>
        <dbReference type="Proteomes" id="UP001501319"/>
    </source>
</evidence>
<dbReference type="Pfam" id="PF13407">
    <property type="entry name" value="Peripla_BP_4"/>
    <property type="match status" value="1"/>
</dbReference>
<sequence>MTRHRLRTVAKGTSMKVNKLVVAPAIVLCLLLAACNGGGKQAQGAVGSHTVIDMAATDTVGPHGEKPTRVTDLALSPADAAKVKAGNYRAALLWHEMSAWSSAVQRGALDQFKNLGIRVVATADAKFDPATQANQIQNALATNPDVILGQAVDPTTGAAAYRPAVVKGVKLVFADQAPIGFTYPQQYQAIVTGDLFQLGRRAAEALGEAMGGEGNVGILFYDAQFHVTNLRDSAFKKTLQQKYPNIKIVAQQGFSDPNKAEDIANAMIAQHPDLGGIYTSWAQPAQGVLAALNNAGNTRTKLVTLDLDDTMATNMASGGVTVALACDRAYDFGRAMAVSAALAILGKKAPEFGIVEAVTVTKSTLTEGYSAWDQQLPKAVKEALG</sequence>
<keyword evidence="6" id="KW-1185">Reference proteome</keyword>
<comment type="caution">
    <text evidence="5">The sequence shown here is derived from an EMBL/GenBank/DDBJ whole genome shotgun (WGS) entry which is preliminary data.</text>
</comment>
<comment type="similarity">
    <text evidence="2">Belongs to the bacterial solute-binding protein 2 family.</text>
</comment>
<comment type="subcellular location">
    <subcellularLocation>
        <location evidence="1">Cell envelope</location>
    </subcellularLocation>
</comment>
<evidence type="ECO:0000259" key="4">
    <source>
        <dbReference type="Pfam" id="PF13407"/>
    </source>
</evidence>
<dbReference type="InterPro" id="IPR025997">
    <property type="entry name" value="SBP_2_dom"/>
</dbReference>
<dbReference type="SUPFAM" id="SSF53822">
    <property type="entry name" value="Periplasmic binding protein-like I"/>
    <property type="match status" value="1"/>
</dbReference>
<dbReference type="Gene3D" id="3.40.50.2300">
    <property type="match status" value="2"/>
</dbReference>
<protein>
    <recommendedName>
        <fullName evidence="4">Periplasmic binding protein domain-containing protein</fullName>
    </recommendedName>
</protein>
<proteinExistence type="inferred from homology"/>
<gene>
    <name evidence="5" type="ORF">GCM10009744_10220</name>
</gene>
<evidence type="ECO:0000313" key="5">
    <source>
        <dbReference type="EMBL" id="GAA1624623.1"/>
    </source>
</evidence>
<reference evidence="5 6" key="1">
    <citation type="journal article" date="2019" name="Int. J. Syst. Evol. Microbiol.">
        <title>The Global Catalogue of Microorganisms (GCM) 10K type strain sequencing project: providing services to taxonomists for standard genome sequencing and annotation.</title>
        <authorList>
            <consortium name="The Broad Institute Genomics Platform"/>
            <consortium name="The Broad Institute Genome Sequencing Center for Infectious Disease"/>
            <person name="Wu L."/>
            <person name="Ma J."/>
        </authorList>
    </citation>
    <scope>NUCLEOTIDE SEQUENCE [LARGE SCALE GENOMIC DNA]</scope>
    <source>
        <strain evidence="5 6">JCM 14306</strain>
    </source>
</reference>